<evidence type="ECO:0000256" key="5">
    <source>
        <dbReference type="ARBA" id="ARBA00008391"/>
    </source>
</evidence>
<dbReference type="NCBIfam" id="NF002636">
    <property type="entry name" value="PRK02304.1-5"/>
    <property type="match status" value="1"/>
</dbReference>
<evidence type="ECO:0000256" key="9">
    <source>
        <dbReference type="ARBA" id="ARBA00022676"/>
    </source>
</evidence>
<comment type="similarity">
    <text evidence="5">Belongs to the purine/pyrimidine phosphoribosyltransferase family.</text>
</comment>
<dbReference type="SUPFAM" id="SSF53271">
    <property type="entry name" value="PRTase-like"/>
    <property type="match status" value="1"/>
</dbReference>
<sequence>GLLSKPDDFQEAICLLEAKSRYYGGEYGEEWYGKSTRLEVARSLRPTAIVGIDARGFLLAAPIALRLGVPMVMARKAGKMPGCSHRSTYAKEYETGDTMEIQDGALKEGDRVIIMDDLLATGGTMRAAASLVEDAGAKTVGCLCIVELDALKGRETLSSPEREVWAMVNQAVLDSIVKD</sequence>
<dbReference type="EMBL" id="JABANM010028425">
    <property type="protein sequence ID" value="KAF4709739.1"/>
    <property type="molecule type" value="Genomic_DNA"/>
</dbReference>
<dbReference type="GO" id="GO:0006166">
    <property type="term" value="P:purine ribonucleoside salvage"/>
    <property type="evidence" value="ECO:0007669"/>
    <property type="project" value="UniProtKB-KW"/>
</dbReference>
<accession>A0A7J6QMB9</accession>
<dbReference type="FunFam" id="3.40.50.2020:FF:000004">
    <property type="entry name" value="Adenine phosphoribosyltransferase"/>
    <property type="match status" value="1"/>
</dbReference>
<evidence type="ECO:0000256" key="6">
    <source>
        <dbReference type="ARBA" id="ARBA00011738"/>
    </source>
</evidence>
<dbReference type="InterPro" id="IPR000836">
    <property type="entry name" value="PRTase_dom"/>
</dbReference>
<comment type="pathway">
    <text evidence="4">Purine metabolism; AMP biosynthesis via salvage pathway; AMP from adenine: step 1/1.</text>
</comment>
<evidence type="ECO:0000256" key="4">
    <source>
        <dbReference type="ARBA" id="ARBA00004659"/>
    </source>
</evidence>
<proteinExistence type="inferred from homology"/>
<comment type="catalytic activity">
    <reaction evidence="1">
        <text>AMP + diphosphate = 5-phospho-alpha-D-ribose 1-diphosphate + adenine</text>
        <dbReference type="Rhea" id="RHEA:16609"/>
        <dbReference type="ChEBI" id="CHEBI:16708"/>
        <dbReference type="ChEBI" id="CHEBI:33019"/>
        <dbReference type="ChEBI" id="CHEBI:58017"/>
        <dbReference type="ChEBI" id="CHEBI:456215"/>
        <dbReference type="EC" id="2.4.2.7"/>
    </reaction>
</comment>
<keyword evidence="11" id="KW-0660">Purine salvage</keyword>
<dbReference type="Gene3D" id="3.40.50.2020">
    <property type="match status" value="1"/>
</dbReference>
<keyword evidence="9" id="KW-0328">Glycosyltransferase</keyword>
<name>A0A7J6QMB9_PEROL</name>
<keyword evidence="10" id="KW-0808">Transferase</keyword>
<evidence type="ECO:0000259" key="12">
    <source>
        <dbReference type="Pfam" id="PF00156"/>
    </source>
</evidence>
<gene>
    <name evidence="13" type="ORF">FOZ62_006788</name>
</gene>
<dbReference type="Proteomes" id="UP000574390">
    <property type="component" value="Unassembled WGS sequence"/>
</dbReference>
<dbReference type="CDD" id="cd06223">
    <property type="entry name" value="PRTases_typeI"/>
    <property type="match status" value="1"/>
</dbReference>
<dbReference type="InterPro" id="IPR050120">
    <property type="entry name" value="Adenine_PRTase"/>
</dbReference>
<keyword evidence="8" id="KW-0963">Cytoplasm</keyword>
<evidence type="ECO:0000313" key="13">
    <source>
        <dbReference type="EMBL" id="KAF4709739.1"/>
    </source>
</evidence>
<dbReference type="GO" id="GO:0003999">
    <property type="term" value="F:adenine phosphoribosyltransferase activity"/>
    <property type="evidence" value="ECO:0007669"/>
    <property type="project" value="UniProtKB-EC"/>
</dbReference>
<dbReference type="InterPro" id="IPR029057">
    <property type="entry name" value="PRTase-like"/>
</dbReference>
<evidence type="ECO:0000313" key="14">
    <source>
        <dbReference type="Proteomes" id="UP000574390"/>
    </source>
</evidence>
<comment type="caution">
    <text evidence="13">The sequence shown here is derived from an EMBL/GenBank/DDBJ whole genome shotgun (WGS) entry which is preliminary data.</text>
</comment>
<dbReference type="EC" id="2.4.2.7" evidence="7"/>
<reference evidence="13 14" key="1">
    <citation type="submission" date="2020-04" db="EMBL/GenBank/DDBJ databases">
        <title>Perkinsus olseni comparative genomics.</title>
        <authorList>
            <person name="Bogema D.R."/>
        </authorList>
    </citation>
    <scope>NUCLEOTIDE SEQUENCE [LARGE SCALE GENOMIC DNA]</scope>
    <source>
        <strain evidence="13">ATCC PRA-205</strain>
    </source>
</reference>
<dbReference type="PANTHER" id="PTHR11776:SF7">
    <property type="entry name" value="PHOSPHORIBOSYLTRANSFERASE DOMAIN-CONTAINING PROTEIN"/>
    <property type="match status" value="1"/>
</dbReference>
<evidence type="ECO:0000256" key="1">
    <source>
        <dbReference type="ARBA" id="ARBA00000868"/>
    </source>
</evidence>
<feature type="domain" description="Phosphoribosyltransferase" evidence="12">
    <location>
        <begin position="45"/>
        <end position="154"/>
    </location>
</feature>
<dbReference type="AlphaFoldDB" id="A0A7J6QMB9"/>
<evidence type="ECO:0000256" key="7">
    <source>
        <dbReference type="ARBA" id="ARBA00011893"/>
    </source>
</evidence>
<dbReference type="Pfam" id="PF00156">
    <property type="entry name" value="Pribosyltran"/>
    <property type="match status" value="1"/>
</dbReference>
<feature type="non-terminal residue" evidence="13">
    <location>
        <position position="1"/>
    </location>
</feature>
<evidence type="ECO:0000256" key="3">
    <source>
        <dbReference type="ARBA" id="ARBA00004496"/>
    </source>
</evidence>
<comment type="subcellular location">
    <subcellularLocation>
        <location evidence="3">Cytoplasm</location>
    </subcellularLocation>
</comment>
<protein>
    <recommendedName>
        <fullName evidence="7">adenine phosphoribosyltransferase</fullName>
        <ecNumber evidence="7">2.4.2.7</ecNumber>
    </recommendedName>
</protein>
<comment type="function">
    <text evidence="2">Catalyzes a salvage reaction resulting in the formation of AMP, that is energically less costly than de novo synthesis.</text>
</comment>
<dbReference type="PANTHER" id="PTHR11776">
    <property type="entry name" value="ADENINE PHOSPHORIBOSYLTRANSFERASE"/>
    <property type="match status" value="1"/>
</dbReference>
<dbReference type="GO" id="GO:0005737">
    <property type="term" value="C:cytoplasm"/>
    <property type="evidence" value="ECO:0007669"/>
    <property type="project" value="UniProtKB-SubCell"/>
</dbReference>
<evidence type="ECO:0000256" key="2">
    <source>
        <dbReference type="ARBA" id="ARBA00003968"/>
    </source>
</evidence>
<organism evidence="13 14">
    <name type="scientific">Perkinsus olseni</name>
    <name type="common">Perkinsus atlanticus</name>
    <dbReference type="NCBI Taxonomy" id="32597"/>
    <lineage>
        <taxon>Eukaryota</taxon>
        <taxon>Sar</taxon>
        <taxon>Alveolata</taxon>
        <taxon>Perkinsozoa</taxon>
        <taxon>Perkinsea</taxon>
        <taxon>Perkinsida</taxon>
        <taxon>Perkinsidae</taxon>
        <taxon>Perkinsus</taxon>
    </lineage>
</organism>
<evidence type="ECO:0000256" key="8">
    <source>
        <dbReference type="ARBA" id="ARBA00022490"/>
    </source>
</evidence>
<evidence type="ECO:0000256" key="10">
    <source>
        <dbReference type="ARBA" id="ARBA00022679"/>
    </source>
</evidence>
<comment type="subunit">
    <text evidence="6">Homodimer.</text>
</comment>
<evidence type="ECO:0000256" key="11">
    <source>
        <dbReference type="ARBA" id="ARBA00022726"/>
    </source>
</evidence>